<dbReference type="RefSeq" id="XP_009009710.1">
    <property type="nucleotide sequence ID" value="XM_009011462.1"/>
</dbReference>
<dbReference type="InterPro" id="IPR033923">
    <property type="entry name" value="PAK_BD"/>
</dbReference>
<comment type="cofactor">
    <cofactor evidence="1">
        <name>Mg(2+)</name>
        <dbReference type="ChEBI" id="CHEBI:18420"/>
    </cofactor>
</comment>
<dbReference type="InterPro" id="IPR051931">
    <property type="entry name" value="PAK3-like"/>
</dbReference>
<dbReference type="Gene3D" id="3.30.200.20">
    <property type="entry name" value="Phosphorylase Kinase, domain 1"/>
    <property type="match status" value="1"/>
</dbReference>
<dbReference type="SMART" id="SM00220">
    <property type="entry name" value="S_TKc"/>
    <property type="match status" value="1"/>
</dbReference>
<dbReference type="STRING" id="6412.T1FXI7"/>
<keyword evidence="19" id="KW-1185">Reference proteome</keyword>
<dbReference type="EMBL" id="AMQM01000275">
    <property type="status" value="NOT_ANNOTATED_CDS"/>
    <property type="molecule type" value="Genomic_DNA"/>
</dbReference>
<organism evidence="18 19">
    <name type="scientific">Helobdella robusta</name>
    <name type="common">Californian leech</name>
    <dbReference type="NCBI Taxonomy" id="6412"/>
    <lineage>
        <taxon>Eukaryota</taxon>
        <taxon>Metazoa</taxon>
        <taxon>Spiralia</taxon>
        <taxon>Lophotrochozoa</taxon>
        <taxon>Annelida</taxon>
        <taxon>Clitellata</taxon>
        <taxon>Hirudinea</taxon>
        <taxon>Rhynchobdellida</taxon>
        <taxon>Glossiphoniidae</taxon>
        <taxon>Helobdella</taxon>
    </lineage>
</organism>
<dbReference type="PANTHER" id="PTHR45832:SF22">
    <property type="entry name" value="SERINE_THREONINE-PROTEIN KINASE SAMKA-RELATED"/>
    <property type="match status" value="1"/>
</dbReference>
<evidence type="ECO:0000313" key="18">
    <source>
        <dbReference type="EnsemblMetazoa" id="HelroP63652"/>
    </source>
</evidence>
<comment type="catalytic activity">
    <reaction evidence="11">
        <text>L-threonyl-[protein] + ATP = O-phospho-L-threonyl-[protein] + ADP + H(+)</text>
        <dbReference type="Rhea" id="RHEA:46608"/>
        <dbReference type="Rhea" id="RHEA-COMP:11060"/>
        <dbReference type="Rhea" id="RHEA-COMP:11605"/>
        <dbReference type="ChEBI" id="CHEBI:15378"/>
        <dbReference type="ChEBI" id="CHEBI:30013"/>
        <dbReference type="ChEBI" id="CHEBI:30616"/>
        <dbReference type="ChEBI" id="CHEBI:61977"/>
        <dbReference type="ChEBI" id="CHEBI:456216"/>
        <dbReference type="EC" id="2.7.11.1"/>
    </reaction>
</comment>
<dbReference type="InterPro" id="IPR008271">
    <property type="entry name" value="Ser/Thr_kinase_AS"/>
</dbReference>
<dbReference type="EMBL" id="KB095811">
    <property type="protein sequence ID" value="ESO12990.1"/>
    <property type="molecule type" value="Genomic_DNA"/>
</dbReference>
<dbReference type="InParanoid" id="T1FXI7"/>
<dbReference type="Pfam" id="PF00069">
    <property type="entry name" value="Pkinase"/>
    <property type="match status" value="1"/>
</dbReference>
<dbReference type="FunFam" id="1.10.510.10:FF:000768">
    <property type="entry name" value="Non-specific serine/threonine protein kinase"/>
    <property type="match status" value="1"/>
</dbReference>
<comment type="catalytic activity">
    <reaction evidence="12">
        <text>L-seryl-[protein] + ATP = O-phospho-L-seryl-[protein] + ADP + H(+)</text>
        <dbReference type="Rhea" id="RHEA:17989"/>
        <dbReference type="Rhea" id="RHEA-COMP:9863"/>
        <dbReference type="Rhea" id="RHEA-COMP:11604"/>
        <dbReference type="ChEBI" id="CHEBI:15378"/>
        <dbReference type="ChEBI" id="CHEBI:29999"/>
        <dbReference type="ChEBI" id="CHEBI:30616"/>
        <dbReference type="ChEBI" id="CHEBI:83421"/>
        <dbReference type="ChEBI" id="CHEBI:456216"/>
        <dbReference type="EC" id="2.7.11.1"/>
    </reaction>
</comment>
<dbReference type="GO" id="GO:0005524">
    <property type="term" value="F:ATP binding"/>
    <property type="evidence" value="ECO:0007669"/>
    <property type="project" value="UniProtKB-UniRule"/>
</dbReference>
<feature type="domain" description="CRIB" evidence="16">
    <location>
        <begin position="23"/>
        <end position="36"/>
    </location>
</feature>
<dbReference type="Proteomes" id="UP000015101">
    <property type="component" value="Unassembled WGS sequence"/>
</dbReference>
<proteinExistence type="inferred from homology"/>
<dbReference type="AlphaFoldDB" id="T1FXI7"/>
<dbReference type="PROSITE" id="PS00108">
    <property type="entry name" value="PROTEIN_KINASE_ST"/>
    <property type="match status" value="1"/>
</dbReference>
<keyword evidence="7 13" id="KW-0547">Nucleotide-binding</keyword>
<evidence type="ECO:0000256" key="9">
    <source>
        <dbReference type="ARBA" id="ARBA00022840"/>
    </source>
</evidence>
<name>T1FXI7_HELRO</name>
<dbReference type="InterPro" id="IPR017441">
    <property type="entry name" value="Protein_kinase_ATP_BS"/>
</dbReference>
<keyword evidence="10" id="KW-0460">Magnesium</keyword>
<evidence type="ECO:0000256" key="14">
    <source>
        <dbReference type="RuleBase" id="RU000304"/>
    </source>
</evidence>
<evidence type="ECO:0000256" key="3">
    <source>
        <dbReference type="ARBA" id="ARBA00012513"/>
    </source>
</evidence>
<evidence type="ECO:0000256" key="1">
    <source>
        <dbReference type="ARBA" id="ARBA00001946"/>
    </source>
</evidence>
<keyword evidence="6" id="KW-0479">Metal-binding</keyword>
<gene>
    <name evidence="18" type="primary">20213535</name>
    <name evidence="17" type="ORF">HELRODRAFT_63652</name>
</gene>
<dbReference type="OrthoDB" id="2914378at2759"/>
<dbReference type="Gene3D" id="1.10.510.10">
    <property type="entry name" value="Transferase(Phosphotransferase) domain 1"/>
    <property type="match status" value="1"/>
</dbReference>
<dbReference type="PROSITE" id="PS00107">
    <property type="entry name" value="PROTEIN_KINASE_ATP"/>
    <property type="match status" value="1"/>
</dbReference>
<evidence type="ECO:0000256" key="7">
    <source>
        <dbReference type="ARBA" id="ARBA00022741"/>
    </source>
</evidence>
<comment type="similarity">
    <text evidence="2">Belongs to the protein kinase superfamily. STE Ser/Thr protein kinase family. STE20 subfamily.</text>
</comment>
<evidence type="ECO:0000256" key="13">
    <source>
        <dbReference type="PROSITE-ProRule" id="PRU10141"/>
    </source>
</evidence>
<feature type="binding site" evidence="13">
    <location>
        <position position="240"/>
    </location>
    <ligand>
        <name>ATP</name>
        <dbReference type="ChEBI" id="CHEBI:30616"/>
    </ligand>
</feature>
<evidence type="ECO:0000313" key="19">
    <source>
        <dbReference type="Proteomes" id="UP000015101"/>
    </source>
</evidence>
<evidence type="ECO:0000256" key="8">
    <source>
        <dbReference type="ARBA" id="ARBA00022777"/>
    </source>
</evidence>
<evidence type="ECO:0000256" key="11">
    <source>
        <dbReference type="ARBA" id="ARBA00047899"/>
    </source>
</evidence>
<dbReference type="InterPro" id="IPR000095">
    <property type="entry name" value="CRIB_dom"/>
</dbReference>
<dbReference type="EnsemblMetazoa" id="HelroT63652">
    <property type="protein sequence ID" value="HelroP63652"/>
    <property type="gene ID" value="HelroG63652"/>
</dbReference>
<reference evidence="19" key="1">
    <citation type="submission" date="2012-12" db="EMBL/GenBank/DDBJ databases">
        <authorList>
            <person name="Hellsten U."/>
            <person name="Grimwood J."/>
            <person name="Chapman J.A."/>
            <person name="Shapiro H."/>
            <person name="Aerts A."/>
            <person name="Otillar R.P."/>
            <person name="Terry A.Y."/>
            <person name="Boore J.L."/>
            <person name="Simakov O."/>
            <person name="Marletaz F."/>
            <person name="Cho S.-J."/>
            <person name="Edsinger-Gonzales E."/>
            <person name="Havlak P."/>
            <person name="Kuo D.-H."/>
            <person name="Larsson T."/>
            <person name="Lv J."/>
            <person name="Arendt D."/>
            <person name="Savage R."/>
            <person name="Osoegawa K."/>
            <person name="de Jong P."/>
            <person name="Lindberg D.R."/>
            <person name="Seaver E.C."/>
            <person name="Weisblat D.A."/>
            <person name="Putnam N.H."/>
            <person name="Grigoriev I.V."/>
            <person name="Rokhsar D.S."/>
        </authorList>
    </citation>
    <scope>NUCLEOTIDE SEQUENCE</scope>
</reference>
<dbReference type="PROSITE" id="PS50108">
    <property type="entry name" value="CRIB"/>
    <property type="match status" value="1"/>
</dbReference>
<dbReference type="GO" id="GO:0004674">
    <property type="term" value="F:protein serine/threonine kinase activity"/>
    <property type="evidence" value="ECO:0007669"/>
    <property type="project" value="UniProtKB-KW"/>
</dbReference>
<keyword evidence="4 14" id="KW-0723">Serine/threonine-protein kinase</keyword>
<evidence type="ECO:0000256" key="12">
    <source>
        <dbReference type="ARBA" id="ARBA00048679"/>
    </source>
</evidence>
<evidence type="ECO:0000256" key="10">
    <source>
        <dbReference type="ARBA" id="ARBA00022842"/>
    </source>
</evidence>
<evidence type="ECO:0000313" key="17">
    <source>
        <dbReference type="EMBL" id="ESO12990.1"/>
    </source>
</evidence>
<dbReference type="CDD" id="cd06614">
    <property type="entry name" value="STKc_PAK"/>
    <property type="match status" value="1"/>
</dbReference>
<evidence type="ECO:0000259" key="15">
    <source>
        <dbReference type="PROSITE" id="PS50011"/>
    </source>
</evidence>
<evidence type="ECO:0000256" key="2">
    <source>
        <dbReference type="ARBA" id="ARBA00008874"/>
    </source>
</evidence>
<dbReference type="PANTHER" id="PTHR45832">
    <property type="entry name" value="SERINE/THREONINE-PROTEIN KINASE SAMKA-RELATED-RELATED"/>
    <property type="match status" value="1"/>
</dbReference>
<dbReference type="CTD" id="20213535"/>
<dbReference type="PROSITE" id="PS50011">
    <property type="entry name" value="PROTEIN_KINASE_DOM"/>
    <property type="match status" value="1"/>
</dbReference>
<dbReference type="Gene3D" id="3.90.810.10">
    <property type="entry name" value="CRIB domain"/>
    <property type="match status" value="1"/>
</dbReference>
<dbReference type="HOGENOM" id="CLU_000288_26_6_1"/>
<evidence type="ECO:0000256" key="5">
    <source>
        <dbReference type="ARBA" id="ARBA00022679"/>
    </source>
</evidence>
<dbReference type="CDD" id="cd01093">
    <property type="entry name" value="CRIB_PAK_like"/>
    <property type="match status" value="1"/>
</dbReference>
<dbReference type="KEGG" id="hro:HELRODRAFT_63652"/>
<sequence>MSSLLNWFKNINHSVDKEEIKEISGPTNFNHDIHVGFNAKTGEFEGMPDDWLGYLKDGNISSNDVQKNPIAVIDALKAFDHNVKKQQNHTQKFMGNASSDNLFQLDQPPRALGHTTTTNEINNDVAKLEIKDPKLSVVDLKRNTKKDSKIFPAVTTKDISEPKKINADADKGFPTPTLRNEKQKKMTTDQFIKALVQGNVIAWTDPSTKYNMKDKIGTGASGTVCLAVNNETQATVAIKKMELEKQQKKELIVSEIEVMRQNRHPNIVNYIESFLFSSQSSSTNSIPRELWIVMEYLEGGALTDVCTETLLNEEQISGIVCKTLEALQFLHSRDIIHRDIKSDNVLLGMKGEVKLTDFGFCAEMTSDRQNRNTMVGTPYWMAPEVVVRKPYTQKVDIWSLGIMMIEMIDGEPPYMNETPLRALYLIASTGKPKLQESSKMSADLSDFLDHCLDIDPEKRWSASQLLKHPFISKSASYDLSSLSKNIKAARKAKNS</sequence>
<evidence type="ECO:0000256" key="6">
    <source>
        <dbReference type="ARBA" id="ARBA00022723"/>
    </source>
</evidence>
<evidence type="ECO:0000259" key="16">
    <source>
        <dbReference type="PROSITE" id="PS50108"/>
    </source>
</evidence>
<protein>
    <recommendedName>
        <fullName evidence="3">non-specific serine/threonine protein kinase</fullName>
        <ecNumber evidence="3">2.7.11.1</ecNumber>
    </recommendedName>
</protein>
<keyword evidence="5" id="KW-0808">Transferase</keyword>
<feature type="domain" description="Protein kinase" evidence="15">
    <location>
        <begin position="210"/>
        <end position="471"/>
    </location>
</feature>
<dbReference type="InterPro" id="IPR011009">
    <property type="entry name" value="Kinase-like_dom_sf"/>
</dbReference>
<dbReference type="GeneID" id="20213535"/>
<accession>T1FXI7</accession>
<reference evidence="18" key="3">
    <citation type="submission" date="2015-06" db="UniProtKB">
        <authorList>
            <consortium name="EnsemblMetazoa"/>
        </authorList>
    </citation>
    <scope>IDENTIFICATION</scope>
</reference>
<dbReference type="Pfam" id="PF00786">
    <property type="entry name" value="PBD"/>
    <property type="match status" value="1"/>
</dbReference>
<dbReference type="SMART" id="SM00285">
    <property type="entry name" value="PBD"/>
    <property type="match status" value="1"/>
</dbReference>
<dbReference type="InterPro" id="IPR000719">
    <property type="entry name" value="Prot_kinase_dom"/>
</dbReference>
<dbReference type="InterPro" id="IPR036936">
    <property type="entry name" value="CRIB_dom_sf"/>
</dbReference>
<reference evidence="17 19" key="2">
    <citation type="journal article" date="2013" name="Nature">
        <title>Insights into bilaterian evolution from three spiralian genomes.</title>
        <authorList>
            <person name="Simakov O."/>
            <person name="Marletaz F."/>
            <person name="Cho S.J."/>
            <person name="Edsinger-Gonzales E."/>
            <person name="Havlak P."/>
            <person name="Hellsten U."/>
            <person name="Kuo D.H."/>
            <person name="Larsson T."/>
            <person name="Lv J."/>
            <person name="Arendt D."/>
            <person name="Savage R."/>
            <person name="Osoegawa K."/>
            <person name="de Jong P."/>
            <person name="Grimwood J."/>
            <person name="Chapman J.A."/>
            <person name="Shapiro H."/>
            <person name="Aerts A."/>
            <person name="Otillar R.P."/>
            <person name="Terry A.Y."/>
            <person name="Boore J.L."/>
            <person name="Grigoriev I.V."/>
            <person name="Lindberg D.R."/>
            <person name="Seaver E.C."/>
            <person name="Weisblat D.A."/>
            <person name="Putnam N.H."/>
            <person name="Rokhsar D.S."/>
        </authorList>
    </citation>
    <scope>NUCLEOTIDE SEQUENCE</scope>
</reference>
<dbReference type="EC" id="2.7.11.1" evidence="3"/>
<dbReference type="SUPFAM" id="SSF56112">
    <property type="entry name" value="Protein kinase-like (PK-like)"/>
    <property type="match status" value="1"/>
</dbReference>
<dbReference type="GO" id="GO:0046872">
    <property type="term" value="F:metal ion binding"/>
    <property type="evidence" value="ECO:0007669"/>
    <property type="project" value="UniProtKB-KW"/>
</dbReference>
<evidence type="ECO:0000256" key="4">
    <source>
        <dbReference type="ARBA" id="ARBA00022527"/>
    </source>
</evidence>
<dbReference type="eggNOG" id="KOG0578">
    <property type="taxonomic scope" value="Eukaryota"/>
</dbReference>
<keyword evidence="9 13" id="KW-0067">ATP-binding</keyword>
<keyword evidence="8" id="KW-0418">Kinase</keyword>